<evidence type="ECO:0000256" key="5">
    <source>
        <dbReference type="RuleBase" id="RU364132"/>
    </source>
</evidence>
<protein>
    <recommendedName>
        <fullName evidence="5">Ribosome biogenesis regulatory protein</fullName>
    </recommendedName>
</protein>
<comment type="similarity">
    <text evidence="2 5">Belongs to the RRS1 family.</text>
</comment>
<dbReference type="EMBL" id="DS985242">
    <property type="protein sequence ID" value="EDV27367.1"/>
    <property type="molecule type" value="Genomic_DNA"/>
</dbReference>
<accession>B3RMZ7</accession>
<feature type="compositionally biased region" description="Basic residues" evidence="6">
    <location>
        <begin position="254"/>
        <end position="264"/>
    </location>
</feature>
<evidence type="ECO:0000256" key="4">
    <source>
        <dbReference type="ARBA" id="ARBA00023242"/>
    </source>
</evidence>
<evidence type="ECO:0000313" key="7">
    <source>
        <dbReference type="EMBL" id="EDV27367.1"/>
    </source>
</evidence>
<feature type="compositionally biased region" description="Basic residues" evidence="6">
    <location>
        <begin position="308"/>
        <end position="327"/>
    </location>
</feature>
<dbReference type="Proteomes" id="UP000009022">
    <property type="component" value="Unassembled WGS sequence"/>
</dbReference>
<dbReference type="GO" id="GO:0000447">
    <property type="term" value="P:endonucleolytic cleavage in ITS1 to separate SSU-rRNA from 5.8S rRNA and LSU-rRNA from tricistronic rRNA transcript (SSU-rRNA, 5.8S rRNA, LSU-rRNA)"/>
    <property type="evidence" value="ECO:0000318"/>
    <property type="project" value="GO_Central"/>
</dbReference>
<gene>
    <name evidence="7" type="ORF">TRIADDRAFT_52982</name>
</gene>
<dbReference type="KEGG" id="tad:TRIADDRAFT_52982"/>
<dbReference type="OMA" id="ACDKNRI"/>
<evidence type="ECO:0000313" key="8">
    <source>
        <dbReference type="Proteomes" id="UP000009022"/>
    </source>
</evidence>
<feature type="region of interest" description="Disordered" evidence="6">
    <location>
        <begin position="290"/>
        <end position="348"/>
    </location>
</feature>
<evidence type="ECO:0000256" key="2">
    <source>
        <dbReference type="ARBA" id="ARBA00010077"/>
    </source>
</evidence>
<proteinExistence type="inferred from homology"/>
<comment type="function">
    <text evidence="5">Involved in ribosomal large subunit assembly.</text>
</comment>
<dbReference type="CTD" id="6750416"/>
<keyword evidence="8" id="KW-1185">Reference proteome</keyword>
<comment type="subcellular location">
    <subcellularLocation>
        <location evidence="1 5">Nucleus</location>
    </subcellularLocation>
</comment>
<keyword evidence="4 5" id="KW-0539">Nucleus</keyword>
<keyword evidence="3 5" id="KW-0690">Ribosome biogenesis</keyword>
<sequence>MESSTLHTNQDRKTVINVDSILQAQSRRYKSTEVSKNILPEVDLGNLLLIDRQPVDPQELQSDIEISLQQLARDNTQWLINEIWKLPTQQMEDALLVQLPEPTTIVAREKPIPKPKPPTKWEQYAKAKGIQKRKRGKMTFDEKTQTYKRRWGYKSVTDDSNDWVKEVPENADPYEDQFEVAREAKKERIAKNELQRLRNIERRQKGFFNKFEASKGKSTKTKAAQEEVTKAIKDAQSSTASHGVFTKILPQEKRLRKAGVRRKLPPNLGDVKSERGAGLEIADKLRKAPILNIPKAVSMNPVEEDGKKSKKGRKSKGNFRQGKRAKMSNRNFSQKTKKSSAISRSKKK</sequence>
<dbReference type="RefSeq" id="XP_002109201.1">
    <property type="nucleotide sequence ID" value="XM_002109165.1"/>
</dbReference>
<dbReference type="InParanoid" id="B3RMZ7"/>
<feature type="compositionally biased region" description="Low complexity" evidence="6">
    <location>
        <begin position="339"/>
        <end position="348"/>
    </location>
</feature>
<feature type="region of interest" description="Disordered" evidence="6">
    <location>
        <begin position="234"/>
        <end position="277"/>
    </location>
</feature>
<dbReference type="eggNOG" id="KOG1765">
    <property type="taxonomic scope" value="Eukaryota"/>
</dbReference>
<evidence type="ECO:0000256" key="6">
    <source>
        <dbReference type="SAM" id="MobiDB-lite"/>
    </source>
</evidence>
<dbReference type="AlphaFoldDB" id="B3RMZ7"/>
<dbReference type="OrthoDB" id="28455at2759"/>
<dbReference type="InterPro" id="IPR007023">
    <property type="entry name" value="Ribosom_reg"/>
</dbReference>
<reference evidence="7 8" key="1">
    <citation type="journal article" date="2008" name="Nature">
        <title>The Trichoplax genome and the nature of placozoans.</title>
        <authorList>
            <person name="Srivastava M."/>
            <person name="Begovic E."/>
            <person name="Chapman J."/>
            <person name="Putnam N.H."/>
            <person name="Hellsten U."/>
            <person name="Kawashima T."/>
            <person name="Kuo A."/>
            <person name="Mitros T."/>
            <person name="Salamov A."/>
            <person name="Carpenter M.L."/>
            <person name="Signorovitch A.Y."/>
            <person name="Moreno M.A."/>
            <person name="Kamm K."/>
            <person name="Grimwood J."/>
            <person name="Schmutz J."/>
            <person name="Shapiro H."/>
            <person name="Grigoriev I.V."/>
            <person name="Buss L.W."/>
            <person name="Schierwater B."/>
            <person name="Dellaporta S.L."/>
            <person name="Rokhsar D.S."/>
        </authorList>
    </citation>
    <scope>NUCLEOTIDE SEQUENCE [LARGE SCALE GENOMIC DNA]</scope>
    <source>
        <strain evidence="7 8">Grell-BS-1999</strain>
    </source>
</reference>
<dbReference type="GO" id="GO:0042273">
    <property type="term" value="P:ribosomal large subunit biogenesis"/>
    <property type="evidence" value="ECO:0000318"/>
    <property type="project" value="GO_Central"/>
</dbReference>
<dbReference type="GO" id="GO:0005730">
    <property type="term" value="C:nucleolus"/>
    <property type="evidence" value="ECO:0000318"/>
    <property type="project" value="GO_Central"/>
</dbReference>
<dbReference type="Pfam" id="PF04939">
    <property type="entry name" value="RRS1"/>
    <property type="match status" value="1"/>
</dbReference>
<dbReference type="PhylomeDB" id="B3RMZ7"/>
<dbReference type="GO" id="GO:0030687">
    <property type="term" value="C:preribosome, large subunit precursor"/>
    <property type="evidence" value="ECO:0000318"/>
    <property type="project" value="GO_Central"/>
</dbReference>
<dbReference type="HOGENOM" id="CLU_065163_1_0_1"/>
<evidence type="ECO:0000256" key="1">
    <source>
        <dbReference type="ARBA" id="ARBA00004123"/>
    </source>
</evidence>
<evidence type="ECO:0000256" key="3">
    <source>
        <dbReference type="ARBA" id="ARBA00022517"/>
    </source>
</evidence>
<dbReference type="STRING" id="10228.B3RMZ7"/>
<name>B3RMZ7_TRIAD</name>
<dbReference type="FunCoup" id="B3RMZ7">
    <property type="interactions" value="1611"/>
</dbReference>
<dbReference type="GeneID" id="6750416"/>
<organism evidence="7 8">
    <name type="scientific">Trichoplax adhaerens</name>
    <name type="common">Trichoplax reptans</name>
    <dbReference type="NCBI Taxonomy" id="10228"/>
    <lineage>
        <taxon>Eukaryota</taxon>
        <taxon>Metazoa</taxon>
        <taxon>Placozoa</taxon>
        <taxon>Uniplacotomia</taxon>
        <taxon>Trichoplacea</taxon>
        <taxon>Trichoplacidae</taxon>
        <taxon>Trichoplax</taxon>
    </lineage>
</organism>